<evidence type="ECO:0000313" key="3">
    <source>
        <dbReference type="Proteomes" id="UP001314205"/>
    </source>
</evidence>
<dbReference type="GO" id="GO:0071897">
    <property type="term" value="P:DNA biosynthetic process"/>
    <property type="evidence" value="ECO:0007669"/>
    <property type="project" value="UniProtKB-ARBA"/>
</dbReference>
<accession>A0AAV1LGS7</accession>
<dbReference type="SUPFAM" id="SSF56672">
    <property type="entry name" value="DNA/RNA polymerases"/>
    <property type="match status" value="1"/>
</dbReference>
<dbReference type="EMBL" id="CAVLGL010000088">
    <property type="protein sequence ID" value="CAK1593267.1"/>
    <property type="molecule type" value="Genomic_DNA"/>
</dbReference>
<dbReference type="PANTHER" id="PTHR33332">
    <property type="entry name" value="REVERSE TRANSCRIPTASE DOMAIN-CONTAINING PROTEIN"/>
    <property type="match status" value="1"/>
</dbReference>
<dbReference type="AlphaFoldDB" id="A0AAV1LGS7"/>
<dbReference type="PROSITE" id="PS50878">
    <property type="entry name" value="RT_POL"/>
    <property type="match status" value="1"/>
</dbReference>
<dbReference type="CDD" id="cd01650">
    <property type="entry name" value="RT_nLTR_like"/>
    <property type="match status" value="1"/>
</dbReference>
<sequence length="803" mass="93722">MSSITWSHTLSGIEGCGARGEHVQYFLETLNFCDLQQFNTVYNSYNRILDLVLSNDYVNVNHCLDPLVLEDQHHKALIIFVNFDVQPLTRNKLTSYSYNKGDYNQINLDISSVNWEEVLSRGNVDDAVELFYETIYNIRDKYIPSRIQCNSKYPPWFNHAIVRLIKEKNKYHKKFKIYGNLYDKITFEILRERIKRIEKTLYNEYICRVEDSLKSHSKIFWSYIRNKSRGASYPSRMTYSGITYNSEQDICNLFAQYFHSNYLQPTKPEDISRCTSSFASNDISTININYFEVERLLKSLDLKKSAGPDGIPALFLTKCAGTLSKPITFIFRRSINEGLMPSRWKSAFITPIHKKGPQNIIENYRPISKLNLIAKVFERIVYNQLYPAIKHTIIPQQHGFLQKRSTTSNLLLFTDFVSYNMDKGYQIDAIYTDYSKAFDRIDHAILMEKLSTAGIRGDLFRWFTSYISNRSQAVILNGFTSSWVPVPSGVPQGSLLGPLLFVIFINDISECFLNTNFLLFADDMKIFRIVNNFDDALYLQNDLLNLDNYCRRNKLDINVEKCFCVSFGRKRNINIFKYTLKGSELSRCNEIRDLGITIDNKLLYDQHIEQIVNKAYKALGFIIRSCSSFRNLKSIKILYCSLVRSNLEYASQIWNPQYNIYVNKIESIQKRFIRYVCSKFRIPKENYELLCGRLHLLPLQTRRYTADLVLLSKIAQGHIDCPDLLKKLLISTPTRSLRCNNLLHIPSYRTNYRRNSFFIRASNSFNRLSKDYDKVDLFCTNSSAICKLITSNFSNSQQFNNKQ</sequence>
<organism evidence="2 3">
    <name type="scientific">Parnassius mnemosyne</name>
    <name type="common">clouded apollo</name>
    <dbReference type="NCBI Taxonomy" id="213953"/>
    <lineage>
        <taxon>Eukaryota</taxon>
        <taxon>Metazoa</taxon>
        <taxon>Ecdysozoa</taxon>
        <taxon>Arthropoda</taxon>
        <taxon>Hexapoda</taxon>
        <taxon>Insecta</taxon>
        <taxon>Pterygota</taxon>
        <taxon>Neoptera</taxon>
        <taxon>Endopterygota</taxon>
        <taxon>Lepidoptera</taxon>
        <taxon>Glossata</taxon>
        <taxon>Ditrysia</taxon>
        <taxon>Papilionoidea</taxon>
        <taxon>Papilionidae</taxon>
        <taxon>Parnassiinae</taxon>
        <taxon>Parnassini</taxon>
        <taxon>Parnassius</taxon>
        <taxon>Driopa</taxon>
    </lineage>
</organism>
<comment type="caution">
    <text evidence="2">The sequence shown here is derived from an EMBL/GenBank/DDBJ whole genome shotgun (WGS) entry which is preliminary data.</text>
</comment>
<dbReference type="Pfam" id="PF00078">
    <property type="entry name" value="RVT_1"/>
    <property type="match status" value="1"/>
</dbReference>
<evidence type="ECO:0000259" key="1">
    <source>
        <dbReference type="PROSITE" id="PS50878"/>
    </source>
</evidence>
<gene>
    <name evidence="2" type="ORF">PARMNEM_LOCUS13068</name>
</gene>
<name>A0AAV1LGS7_9NEOP</name>
<dbReference type="InterPro" id="IPR043502">
    <property type="entry name" value="DNA/RNA_pol_sf"/>
</dbReference>
<proteinExistence type="predicted"/>
<evidence type="ECO:0000313" key="2">
    <source>
        <dbReference type="EMBL" id="CAK1593267.1"/>
    </source>
</evidence>
<keyword evidence="3" id="KW-1185">Reference proteome</keyword>
<protein>
    <recommendedName>
        <fullName evidence="1">Reverse transcriptase domain-containing protein</fullName>
    </recommendedName>
</protein>
<feature type="domain" description="Reverse transcriptase" evidence="1">
    <location>
        <begin position="333"/>
        <end position="580"/>
    </location>
</feature>
<reference evidence="2 3" key="1">
    <citation type="submission" date="2023-11" db="EMBL/GenBank/DDBJ databases">
        <authorList>
            <person name="Hedman E."/>
            <person name="Englund M."/>
            <person name="Stromberg M."/>
            <person name="Nyberg Akerstrom W."/>
            <person name="Nylinder S."/>
            <person name="Jareborg N."/>
            <person name="Kallberg Y."/>
            <person name="Kronander E."/>
        </authorList>
    </citation>
    <scope>NUCLEOTIDE SEQUENCE [LARGE SCALE GENOMIC DNA]</scope>
</reference>
<dbReference type="Proteomes" id="UP001314205">
    <property type="component" value="Unassembled WGS sequence"/>
</dbReference>
<dbReference type="InterPro" id="IPR000477">
    <property type="entry name" value="RT_dom"/>
</dbReference>